<dbReference type="InterPro" id="IPR001763">
    <property type="entry name" value="Rhodanese-like_dom"/>
</dbReference>
<dbReference type="Gene3D" id="3.40.250.10">
    <property type="entry name" value="Rhodanese-like domain"/>
    <property type="match status" value="2"/>
</dbReference>
<accession>A0A382J2P6</accession>
<sequence length="195" mass="21266">MTSITLAEFESFQKAGVSLIDCRPTNNFASSFIPNSINASLNGSYEYMASCIFDKEKHLVVICEGGKEGESVLRLESEGFKDISIFNFEIWEKGDGKMSTITRHLASEAQTRVDSMKDVSNVEDWEVLHVKGTSSVPLIDLINNFSLISEGDVLYCGNGHKSMAAASFLKIKGVNVTDIIGGLSAMLVEAPDLEI</sequence>
<dbReference type="CDD" id="cd00158">
    <property type="entry name" value="RHOD"/>
    <property type="match status" value="2"/>
</dbReference>
<reference evidence="2" key="1">
    <citation type="submission" date="2018-05" db="EMBL/GenBank/DDBJ databases">
        <authorList>
            <person name="Lanie J.A."/>
            <person name="Ng W.-L."/>
            <person name="Kazmierczak K.M."/>
            <person name="Andrzejewski T.M."/>
            <person name="Davidsen T.M."/>
            <person name="Wayne K.J."/>
            <person name="Tettelin H."/>
            <person name="Glass J.I."/>
            <person name="Rusch D."/>
            <person name="Podicherti R."/>
            <person name="Tsui H.-C.T."/>
            <person name="Winkler M.E."/>
        </authorList>
    </citation>
    <scope>NUCLEOTIDE SEQUENCE</scope>
</reference>
<dbReference type="PROSITE" id="PS50206">
    <property type="entry name" value="RHODANESE_3"/>
    <property type="match status" value="2"/>
</dbReference>
<feature type="domain" description="Rhodanese" evidence="1">
    <location>
        <begin position="118"/>
        <end position="195"/>
    </location>
</feature>
<evidence type="ECO:0000259" key="1">
    <source>
        <dbReference type="PROSITE" id="PS50206"/>
    </source>
</evidence>
<dbReference type="SUPFAM" id="SSF52821">
    <property type="entry name" value="Rhodanese/Cell cycle control phosphatase"/>
    <property type="match status" value="2"/>
</dbReference>
<dbReference type="AlphaFoldDB" id="A0A382J2P6"/>
<protein>
    <recommendedName>
        <fullName evidence="1">Rhodanese domain-containing protein</fullName>
    </recommendedName>
</protein>
<dbReference type="InterPro" id="IPR050229">
    <property type="entry name" value="GlpE_sulfurtransferase"/>
</dbReference>
<dbReference type="EMBL" id="UINC01070729">
    <property type="protein sequence ID" value="SVC05101.1"/>
    <property type="molecule type" value="Genomic_DNA"/>
</dbReference>
<dbReference type="PANTHER" id="PTHR43031:SF1">
    <property type="entry name" value="PYRIDINE NUCLEOTIDE-DISULPHIDE OXIDOREDUCTASE"/>
    <property type="match status" value="1"/>
</dbReference>
<organism evidence="2">
    <name type="scientific">marine metagenome</name>
    <dbReference type="NCBI Taxonomy" id="408172"/>
    <lineage>
        <taxon>unclassified sequences</taxon>
        <taxon>metagenomes</taxon>
        <taxon>ecological metagenomes</taxon>
    </lineage>
</organism>
<name>A0A382J2P6_9ZZZZ</name>
<dbReference type="Pfam" id="PF00581">
    <property type="entry name" value="Rhodanese"/>
    <property type="match status" value="1"/>
</dbReference>
<proteinExistence type="predicted"/>
<dbReference type="PANTHER" id="PTHR43031">
    <property type="entry name" value="FAD-DEPENDENT OXIDOREDUCTASE"/>
    <property type="match status" value="1"/>
</dbReference>
<feature type="domain" description="Rhodanese" evidence="1">
    <location>
        <begin position="13"/>
        <end position="100"/>
    </location>
</feature>
<gene>
    <name evidence="2" type="ORF">METZ01_LOCUS257955</name>
</gene>
<evidence type="ECO:0000313" key="2">
    <source>
        <dbReference type="EMBL" id="SVC05101.1"/>
    </source>
</evidence>
<dbReference type="InterPro" id="IPR036873">
    <property type="entry name" value="Rhodanese-like_dom_sf"/>
</dbReference>